<comment type="caution">
    <text evidence="1">The sequence shown here is derived from an EMBL/GenBank/DDBJ whole genome shotgun (WGS) entry which is preliminary data.</text>
</comment>
<proteinExistence type="predicted"/>
<dbReference type="EMBL" id="JACSRA010000024">
    <property type="protein sequence ID" value="MBD7912508.1"/>
    <property type="molecule type" value="Genomic_DNA"/>
</dbReference>
<evidence type="ECO:0008006" key="3">
    <source>
        <dbReference type="Google" id="ProtNLM"/>
    </source>
</evidence>
<accession>A0ABR8PWD9</accession>
<name>A0ABR8PWD9_9CLOT</name>
<dbReference type="Proteomes" id="UP000627781">
    <property type="component" value="Unassembled WGS sequence"/>
</dbReference>
<sequence length="256" mass="30237">MIFTEKENLLANEAHLTKAMLVSGLNSLRRANIVLKGEYYQAFFSLSIGFERMLKIIYISAYRADHNGNFPTGNELKKLSHNLVKLWDYIGIKKLEGIHKDILEFLDVFAGYSRYYNLDIIMNKTGKNKEHGDVLEHWAMIQNNILKASGKERCMSRKQQELAKYIDNVSMTLMHNLKGEELVSSAQVANEEINMDIIQGYSVQYVFEIIKILYYKINEIEKVDYRMPVLTEFFDYFNDYWKPYQIRNKRNWLNIR</sequence>
<protein>
    <recommendedName>
        <fullName evidence="3">HEPN AbiU2-like domain-containing protein</fullName>
    </recommendedName>
</protein>
<gene>
    <name evidence="1" type="ORF">H9661_14185</name>
</gene>
<keyword evidence="2" id="KW-1185">Reference proteome</keyword>
<reference evidence="1 2" key="1">
    <citation type="submission" date="2020-08" db="EMBL/GenBank/DDBJ databases">
        <title>A Genomic Blueprint of the Chicken Gut Microbiome.</title>
        <authorList>
            <person name="Gilroy R."/>
            <person name="Ravi A."/>
            <person name="Getino M."/>
            <person name="Pursley I."/>
            <person name="Horton D.L."/>
            <person name="Alikhan N.-F."/>
            <person name="Baker D."/>
            <person name="Gharbi K."/>
            <person name="Hall N."/>
            <person name="Watson M."/>
            <person name="Adriaenssens E.M."/>
            <person name="Foster-Nyarko E."/>
            <person name="Jarju S."/>
            <person name="Secka A."/>
            <person name="Antonio M."/>
            <person name="Oren A."/>
            <person name="Chaudhuri R."/>
            <person name="La Ragione R.M."/>
            <person name="Hildebrand F."/>
            <person name="Pallen M.J."/>
        </authorList>
    </citation>
    <scope>NUCLEOTIDE SEQUENCE [LARGE SCALE GENOMIC DNA]</scope>
    <source>
        <strain evidence="1 2">Sa3CVN1</strain>
    </source>
</reference>
<evidence type="ECO:0000313" key="2">
    <source>
        <dbReference type="Proteomes" id="UP000627781"/>
    </source>
</evidence>
<evidence type="ECO:0000313" key="1">
    <source>
        <dbReference type="EMBL" id="MBD7912508.1"/>
    </source>
</evidence>
<dbReference type="RefSeq" id="WP_191769479.1">
    <property type="nucleotide sequence ID" value="NZ_JACSRA010000024.1"/>
</dbReference>
<organism evidence="1 2">
    <name type="scientific">Clostridium cibarium</name>
    <dbReference type="NCBI Taxonomy" id="2762247"/>
    <lineage>
        <taxon>Bacteria</taxon>
        <taxon>Bacillati</taxon>
        <taxon>Bacillota</taxon>
        <taxon>Clostridia</taxon>
        <taxon>Eubacteriales</taxon>
        <taxon>Clostridiaceae</taxon>
        <taxon>Clostridium</taxon>
    </lineage>
</organism>